<dbReference type="Proteomes" id="UP001631969">
    <property type="component" value="Unassembled WGS sequence"/>
</dbReference>
<comment type="caution">
    <text evidence="1">The sequence shown here is derived from an EMBL/GenBank/DDBJ whole genome shotgun (WGS) entry which is preliminary data.</text>
</comment>
<dbReference type="EMBL" id="JBJURJ010000030">
    <property type="protein sequence ID" value="MFM9332396.1"/>
    <property type="molecule type" value="Genomic_DNA"/>
</dbReference>
<protein>
    <submittedName>
        <fullName evidence="1">Uncharacterized protein</fullName>
    </submittedName>
</protein>
<organism evidence="1 2">
    <name type="scientific">Paenibacillus mesotrionivorans</name>
    <dbReference type="NCBI Taxonomy" id="3160968"/>
    <lineage>
        <taxon>Bacteria</taxon>
        <taxon>Bacillati</taxon>
        <taxon>Bacillota</taxon>
        <taxon>Bacilli</taxon>
        <taxon>Bacillales</taxon>
        <taxon>Paenibacillaceae</taxon>
        <taxon>Paenibacillus</taxon>
    </lineage>
</organism>
<gene>
    <name evidence="1" type="ORF">ACI1P1_29290</name>
</gene>
<evidence type="ECO:0000313" key="1">
    <source>
        <dbReference type="EMBL" id="MFM9332396.1"/>
    </source>
</evidence>
<evidence type="ECO:0000313" key="2">
    <source>
        <dbReference type="Proteomes" id="UP001631969"/>
    </source>
</evidence>
<name>A0ACC7P7S5_9BACL</name>
<keyword evidence="2" id="KW-1185">Reference proteome</keyword>
<reference evidence="1" key="1">
    <citation type="submission" date="2024-12" db="EMBL/GenBank/DDBJ databases">
        <authorList>
            <person name="Wu N."/>
        </authorList>
    </citation>
    <scope>NUCLEOTIDE SEQUENCE</scope>
    <source>
        <strain evidence="1">P15</strain>
    </source>
</reference>
<accession>A0ACC7P7S5</accession>
<sequence>MDQEEYGRYLLSLMEEEEPDEDTVVEAEELFGFFQMFMPEGDGVEAIFEPLEDGDTYLKRITPIYTMLDPADFAGDTVPGYFNAERVEASGETLIGYGRQFIEGLKELLNEDEEVSAYLAAIQHIELLPPGQIAAIRQLSDADVYEALFDVVSQGRDFEEPIDILGEAYYSIACDYWISYYLQWPRFGLKGDPLAPYFELYRRGYSAVFSEGGLFIGAHA</sequence>
<proteinExistence type="predicted"/>